<name>A0A8J4UQM1_9MYCE</name>
<dbReference type="GO" id="GO:0005201">
    <property type="term" value="F:extracellular matrix structural constituent"/>
    <property type="evidence" value="ECO:0007669"/>
    <property type="project" value="TreeGrafter"/>
</dbReference>
<sequence>MFNRSISFIFFGTLLFLTIINSYEICGPRSCKANSFCISDKTAALCRPIDQAATLIEYNITADGVWTTSSQYSGSVKNLCNVKVRKVVFHADLKLIKPNSIWNAKYNPERNEIEVPDFADGLKVDAESYTFGFVLASTDTPEIKIKSIRF</sequence>
<dbReference type="OrthoDB" id="15614at2759"/>
<dbReference type="GO" id="GO:0031012">
    <property type="term" value="C:extracellular matrix"/>
    <property type="evidence" value="ECO:0007669"/>
    <property type="project" value="TreeGrafter"/>
</dbReference>
<dbReference type="InterPro" id="IPR019028">
    <property type="entry name" value="CBM_49"/>
</dbReference>
<evidence type="ECO:0000259" key="2">
    <source>
        <dbReference type="SMART" id="SM01063"/>
    </source>
</evidence>
<feature type="chain" id="PRO_5035272870" description="Carbohydrate binding domain-containing protein" evidence="1">
    <location>
        <begin position="23"/>
        <end position="150"/>
    </location>
</feature>
<dbReference type="GO" id="GO:0030246">
    <property type="term" value="F:carbohydrate binding"/>
    <property type="evidence" value="ECO:0007669"/>
    <property type="project" value="InterPro"/>
</dbReference>
<keyword evidence="1" id="KW-0732">Signal</keyword>
<protein>
    <recommendedName>
        <fullName evidence="2">Carbohydrate binding domain-containing protein</fullName>
    </recommendedName>
</protein>
<dbReference type="Pfam" id="PF09478">
    <property type="entry name" value="CBM49"/>
    <property type="match status" value="1"/>
</dbReference>
<evidence type="ECO:0000313" key="3">
    <source>
        <dbReference type="EMBL" id="KAF2070861.1"/>
    </source>
</evidence>
<dbReference type="GO" id="GO:0030198">
    <property type="term" value="P:extracellular matrix organization"/>
    <property type="evidence" value="ECO:0007669"/>
    <property type="project" value="TreeGrafter"/>
</dbReference>
<keyword evidence="4" id="KW-1185">Reference proteome</keyword>
<dbReference type="AlphaFoldDB" id="A0A8J4UQM1"/>
<dbReference type="SMART" id="SM01063">
    <property type="entry name" value="CBM49"/>
    <property type="match status" value="1"/>
</dbReference>
<accession>A0A8J4UQM1</accession>
<dbReference type="InterPro" id="IPR052879">
    <property type="entry name" value="Dd_Spore_Germination_Stalk"/>
</dbReference>
<dbReference type="PANTHER" id="PTHR33239">
    <property type="entry name" value="CELLULOSE-BINDING DOMAIN-CONTAINING PROTEIN-RELATED"/>
    <property type="match status" value="1"/>
</dbReference>
<comment type="caution">
    <text evidence="3">The sequence shown here is derived from an EMBL/GenBank/DDBJ whole genome shotgun (WGS) entry which is preliminary data.</text>
</comment>
<feature type="domain" description="Carbohydrate binding" evidence="2">
    <location>
        <begin position="56"/>
        <end position="138"/>
    </location>
</feature>
<evidence type="ECO:0000256" key="1">
    <source>
        <dbReference type="SAM" id="SignalP"/>
    </source>
</evidence>
<reference evidence="3" key="1">
    <citation type="submission" date="2020-01" db="EMBL/GenBank/DDBJ databases">
        <title>Development of genomics and gene disruption for Polysphondylium violaceum indicates a role for the polyketide synthase stlB in stalk morphogenesis.</title>
        <authorList>
            <person name="Narita B."/>
            <person name="Kawabe Y."/>
            <person name="Kin K."/>
            <person name="Saito T."/>
            <person name="Gibbs R."/>
            <person name="Kuspa A."/>
            <person name="Muzny D."/>
            <person name="Queller D."/>
            <person name="Richards S."/>
            <person name="Strassman J."/>
            <person name="Sucgang R."/>
            <person name="Worley K."/>
            <person name="Schaap P."/>
        </authorList>
    </citation>
    <scope>NUCLEOTIDE SEQUENCE</scope>
    <source>
        <strain evidence="3">QSvi11</strain>
    </source>
</reference>
<gene>
    <name evidence="3" type="ORF">CYY_007817</name>
</gene>
<feature type="signal peptide" evidence="1">
    <location>
        <begin position="1"/>
        <end position="22"/>
    </location>
</feature>
<dbReference type="Proteomes" id="UP000695562">
    <property type="component" value="Unassembled WGS sequence"/>
</dbReference>
<evidence type="ECO:0000313" key="4">
    <source>
        <dbReference type="Proteomes" id="UP000695562"/>
    </source>
</evidence>
<proteinExistence type="predicted"/>
<dbReference type="PANTHER" id="PTHR33239:SF6">
    <property type="entry name" value="CARBOHYDRATE BINDING DOMAIN-CONTAINING PROTEIN"/>
    <property type="match status" value="1"/>
</dbReference>
<dbReference type="EMBL" id="AJWJ01000438">
    <property type="protein sequence ID" value="KAF2070861.1"/>
    <property type="molecule type" value="Genomic_DNA"/>
</dbReference>
<organism evidence="3 4">
    <name type="scientific">Polysphondylium violaceum</name>
    <dbReference type="NCBI Taxonomy" id="133409"/>
    <lineage>
        <taxon>Eukaryota</taxon>
        <taxon>Amoebozoa</taxon>
        <taxon>Evosea</taxon>
        <taxon>Eumycetozoa</taxon>
        <taxon>Dictyostelia</taxon>
        <taxon>Dictyosteliales</taxon>
        <taxon>Dictyosteliaceae</taxon>
        <taxon>Polysphondylium</taxon>
    </lineage>
</organism>